<sequence>MSFEEGSELIDKLGLRVQLFGKDLDKLFKNMECTIFLVVTRLSGDELYHPENLTDPKEMSLLRDLISTTNILKVRKLTIQLGEHYDKLWRAAKDFSDLCALNRKFILSEIPCTPYHLGPLDDETIPLMKSLLKLHDLRLLTDSSQPYEHQYGRRGKK</sequence>
<dbReference type="Proteomes" id="UP001166286">
    <property type="component" value="Unassembled WGS sequence"/>
</dbReference>
<dbReference type="AlphaFoldDB" id="A0AA39R5Z8"/>
<proteinExistence type="predicted"/>
<name>A0AA39R5Z8_9LECA</name>
<comment type="caution">
    <text evidence="2">The sequence shown here is derived from an EMBL/GenBank/DDBJ whole genome shotgun (WGS) entry which is preliminary data.</text>
</comment>
<gene>
    <name evidence="2" type="ORF">JMJ35_002896</name>
</gene>
<dbReference type="EMBL" id="JAFEKC020000005">
    <property type="protein sequence ID" value="KAK0514279.1"/>
    <property type="molecule type" value="Genomic_DNA"/>
</dbReference>
<evidence type="ECO:0000313" key="2">
    <source>
        <dbReference type="EMBL" id="KAK0514279.1"/>
    </source>
</evidence>
<evidence type="ECO:0000313" key="3">
    <source>
        <dbReference type="Proteomes" id="UP001166286"/>
    </source>
</evidence>
<dbReference type="Pfam" id="PF21897">
    <property type="entry name" value="DUF6919"/>
    <property type="match status" value="1"/>
</dbReference>
<organism evidence="2 3">
    <name type="scientific">Cladonia borealis</name>
    <dbReference type="NCBI Taxonomy" id="184061"/>
    <lineage>
        <taxon>Eukaryota</taxon>
        <taxon>Fungi</taxon>
        <taxon>Dikarya</taxon>
        <taxon>Ascomycota</taxon>
        <taxon>Pezizomycotina</taxon>
        <taxon>Lecanoromycetes</taxon>
        <taxon>OSLEUM clade</taxon>
        <taxon>Lecanoromycetidae</taxon>
        <taxon>Lecanorales</taxon>
        <taxon>Lecanorineae</taxon>
        <taxon>Cladoniaceae</taxon>
        <taxon>Cladonia</taxon>
    </lineage>
</organism>
<protein>
    <recommendedName>
        <fullName evidence="1">DUF6919 domain-containing protein</fullName>
    </recommendedName>
</protein>
<reference evidence="2" key="1">
    <citation type="submission" date="2023-03" db="EMBL/GenBank/DDBJ databases">
        <title>Complete genome of Cladonia borealis.</title>
        <authorList>
            <person name="Park H."/>
        </authorList>
    </citation>
    <scope>NUCLEOTIDE SEQUENCE</scope>
    <source>
        <strain evidence="2">ANT050790</strain>
    </source>
</reference>
<accession>A0AA39R5Z8</accession>
<feature type="domain" description="DUF6919" evidence="1">
    <location>
        <begin position="86"/>
        <end position="150"/>
    </location>
</feature>
<evidence type="ECO:0000259" key="1">
    <source>
        <dbReference type="Pfam" id="PF21897"/>
    </source>
</evidence>
<dbReference type="InterPro" id="IPR054212">
    <property type="entry name" value="DUF6919"/>
</dbReference>
<keyword evidence="3" id="KW-1185">Reference proteome</keyword>